<dbReference type="PANTHER" id="PTHR10559:SF14">
    <property type="entry name" value="TRANSCOBALAMIN-2"/>
    <property type="match status" value="1"/>
</dbReference>
<dbReference type="EMBL" id="JANPWB010000015">
    <property type="protein sequence ID" value="KAJ1092034.1"/>
    <property type="molecule type" value="Genomic_DNA"/>
</dbReference>
<feature type="disulfide bond" evidence="16">
    <location>
        <begin position="175"/>
        <end position="218"/>
    </location>
</feature>
<accession>A0AAV7LM20</accession>
<evidence type="ECO:0000256" key="4">
    <source>
        <dbReference type="ARBA" id="ARBA00022448"/>
    </source>
</evidence>
<comment type="subunit">
    <text evidence="12">Interacts with CD320 (via LDL-receptor class A domains).</text>
</comment>
<evidence type="ECO:0000256" key="9">
    <source>
        <dbReference type="ARBA" id="ARBA00023157"/>
    </source>
</evidence>
<feature type="binding site" evidence="15">
    <location>
        <begin position="162"/>
        <end position="166"/>
    </location>
    <ligand>
        <name>cyanocob(III)alamin</name>
        <dbReference type="ChEBI" id="CHEBI:17439"/>
    </ligand>
</feature>
<dbReference type="Pfam" id="PF14478">
    <property type="entry name" value="DUF4430"/>
    <property type="match status" value="1"/>
</dbReference>
<evidence type="ECO:0000256" key="2">
    <source>
        <dbReference type="ARBA" id="ARBA00006449"/>
    </source>
</evidence>
<comment type="caution">
    <text evidence="18">The sequence shown here is derived from an EMBL/GenBank/DDBJ whole genome shotgun (WGS) entry which is preliminary data.</text>
</comment>
<keyword evidence="10 15" id="KW-0170">Cobalt</keyword>
<keyword evidence="3" id="KW-0171">Cobalt transport</keyword>
<keyword evidence="9 16" id="KW-1015">Disulfide bond</keyword>
<comment type="subcellular location">
    <subcellularLocation>
        <location evidence="1">Secreted</location>
    </subcellularLocation>
</comment>
<dbReference type="Pfam" id="PF01122">
    <property type="entry name" value="Cobalamin_bind"/>
    <property type="match status" value="1"/>
</dbReference>
<evidence type="ECO:0000256" key="12">
    <source>
        <dbReference type="ARBA" id="ARBA00038518"/>
    </source>
</evidence>
<dbReference type="Proteomes" id="UP001066276">
    <property type="component" value="Chromosome 11"/>
</dbReference>
<reference evidence="18" key="1">
    <citation type="journal article" date="2022" name="bioRxiv">
        <title>Sequencing and chromosome-scale assembly of the giantPleurodeles waltlgenome.</title>
        <authorList>
            <person name="Brown T."/>
            <person name="Elewa A."/>
            <person name="Iarovenko S."/>
            <person name="Subramanian E."/>
            <person name="Araus A.J."/>
            <person name="Petzold A."/>
            <person name="Susuki M."/>
            <person name="Suzuki K.-i.T."/>
            <person name="Hayashi T."/>
            <person name="Toyoda A."/>
            <person name="Oliveira C."/>
            <person name="Osipova E."/>
            <person name="Leigh N.D."/>
            <person name="Simon A."/>
            <person name="Yun M.H."/>
        </authorList>
    </citation>
    <scope>NUCLEOTIDE SEQUENCE</scope>
    <source>
        <strain evidence="18">20211129_DDA</strain>
        <tissue evidence="18">Liver</tissue>
    </source>
</reference>
<feature type="domain" description="Transcobalamin-like C-terminal" evidence="17">
    <location>
        <begin position="370"/>
        <end position="447"/>
    </location>
</feature>
<evidence type="ECO:0000256" key="8">
    <source>
        <dbReference type="ARBA" id="ARBA00023065"/>
    </source>
</evidence>
<evidence type="ECO:0000256" key="15">
    <source>
        <dbReference type="PIRSR" id="PIRSR602157-1"/>
    </source>
</evidence>
<feature type="binding site" evidence="15">
    <location>
        <position position="207"/>
    </location>
    <ligand>
        <name>cyanocob(III)alamin</name>
        <dbReference type="ChEBI" id="CHEBI:17439"/>
    </ligand>
</feature>
<feature type="binding site" evidence="15">
    <location>
        <position position="449"/>
    </location>
    <ligand>
        <name>cyanocob(III)alamin</name>
        <dbReference type="ChEBI" id="CHEBI:17439"/>
    </ligand>
</feature>
<dbReference type="InterPro" id="IPR002157">
    <property type="entry name" value="Cbl-bd_prot"/>
</dbReference>
<evidence type="ECO:0000256" key="10">
    <source>
        <dbReference type="ARBA" id="ARBA00023285"/>
    </source>
</evidence>
<feature type="binding site" evidence="15">
    <location>
        <begin position="400"/>
        <end position="401"/>
    </location>
    <ligand>
        <name>cyanocob(III)alamin</name>
        <dbReference type="ChEBI" id="CHEBI:17439"/>
    </ligand>
</feature>
<dbReference type="InterPro" id="IPR027954">
    <property type="entry name" value="Transcobalamin-like_C"/>
</dbReference>
<dbReference type="GO" id="GO:0005615">
    <property type="term" value="C:extracellular space"/>
    <property type="evidence" value="ECO:0007669"/>
    <property type="project" value="TreeGrafter"/>
</dbReference>
<gene>
    <name evidence="18" type="ORF">NDU88_005148</name>
</gene>
<sequence length="449" mass="50836">MGYRRVRLTPPLVSNYSMASWWLRRMLFALILLVPVELFEVPAIHNRLIKSLNLKLLRATEDASKSPNPSVYVGLRLSKEHNLEKESQYLQRLKLAFQPSASSIDMKTQTEASTGQLALYLLSLRASCEDLETEEMRKLVTRLKHKLHEEKKHIVELNSPITSYFQYSLGILALCVNHKVVDAHVIQKLLHAEEQKKFSLEGEHSVDTAAMAGLAFQCLMRSGLYTSHLTEKLTKGFGNIRENILQSQRDDGAFGNIYSTALALQVLIASKSTSDTECSKAVEILIESLKQGLFSNPMMMSQLTPVLHRKTYLDISTMDCRNEEDTLTLRSSSGISKTVISPEEIRLQLRVEEVPGLIWGYTTELQAPTGSSLLEVLTAAQKRDPDHFSFETEDTLYGPYLTTVNGLKSKQSERTYWKILKEPDVSIIEGIADYRPQEGETIILRLTKW</sequence>
<evidence type="ECO:0000256" key="6">
    <source>
        <dbReference type="ARBA" id="ARBA00022723"/>
    </source>
</evidence>
<keyword evidence="19" id="KW-1185">Reference proteome</keyword>
<evidence type="ECO:0000256" key="13">
    <source>
        <dbReference type="ARBA" id="ARBA00040958"/>
    </source>
</evidence>
<organism evidence="18 19">
    <name type="scientific">Pleurodeles waltl</name>
    <name type="common">Iberian ribbed newt</name>
    <dbReference type="NCBI Taxonomy" id="8319"/>
    <lineage>
        <taxon>Eukaryota</taxon>
        <taxon>Metazoa</taxon>
        <taxon>Chordata</taxon>
        <taxon>Craniata</taxon>
        <taxon>Vertebrata</taxon>
        <taxon>Euteleostomi</taxon>
        <taxon>Amphibia</taxon>
        <taxon>Batrachia</taxon>
        <taxon>Caudata</taxon>
        <taxon>Salamandroidea</taxon>
        <taxon>Salamandridae</taxon>
        <taxon>Pleurodelinae</taxon>
        <taxon>Pleurodeles</taxon>
    </lineage>
</organism>
<protein>
    <recommendedName>
        <fullName evidence="13">Transcobalamin-2</fullName>
    </recommendedName>
    <alternativeName>
        <fullName evidence="14">Transcobalamin II</fullName>
    </alternativeName>
</protein>
<feature type="binding site" evidence="15">
    <location>
        <position position="302"/>
    </location>
    <ligand>
        <name>cyanocob(III)alamin</name>
        <dbReference type="ChEBI" id="CHEBI:17439"/>
    </ligand>
</feature>
<evidence type="ECO:0000256" key="16">
    <source>
        <dbReference type="PIRSR" id="PIRSR602157-2"/>
    </source>
</evidence>
<dbReference type="GO" id="GO:0031419">
    <property type="term" value="F:cobalamin binding"/>
    <property type="evidence" value="ECO:0007669"/>
    <property type="project" value="InterPro"/>
</dbReference>
<dbReference type="SUPFAM" id="SSF48239">
    <property type="entry name" value="Terpenoid cyclases/Protein prenyltransferases"/>
    <property type="match status" value="1"/>
</dbReference>
<evidence type="ECO:0000256" key="1">
    <source>
        <dbReference type="ARBA" id="ARBA00004613"/>
    </source>
</evidence>
<dbReference type="Gene3D" id="1.50.10.20">
    <property type="match status" value="1"/>
</dbReference>
<dbReference type="AlphaFoldDB" id="A0AAV7LM20"/>
<proteinExistence type="inferred from homology"/>
<dbReference type="PANTHER" id="PTHR10559">
    <property type="entry name" value="TRANSCOBALAMIN-1/GASTRIC INTRINSIC FACTOR"/>
    <property type="match status" value="1"/>
</dbReference>
<evidence type="ECO:0000313" key="18">
    <source>
        <dbReference type="EMBL" id="KAJ1092034.1"/>
    </source>
</evidence>
<comment type="function">
    <text evidence="11">Primary vitamin B12-binding and transport protein. Delivers cobalamin to cells.</text>
</comment>
<keyword evidence="8" id="KW-0406">Ion transport</keyword>
<evidence type="ECO:0000256" key="3">
    <source>
        <dbReference type="ARBA" id="ARBA00022426"/>
    </source>
</evidence>
<dbReference type="GO" id="GO:0046872">
    <property type="term" value="F:metal ion binding"/>
    <property type="evidence" value="ECO:0007669"/>
    <property type="project" value="UniProtKB-KW"/>
</dbReference>
<comment type="similarity">
    <text evidence="2">Belongs to the eukaryotic cobalamin transport proteins family.</text>
</comment>
<evidence type="ECO:0000313" key="19">
    <source>
        <dbReference type="Proteomes" id="UP001066276"/>
    </source>
</evidence>
<dbReference type="InterPro" id="IPR051588">
    <property type="entry name" value="Cobalamin_Transport"/>
</dbReference>
<dbReference type="InterPro" id="IPR008930">
    <property type="entry name" value="Terpenoid_cyclase/PrenylTrfase"/>
</dbReference>
<keyword evidence="6" id="KW-0479">Metal-binding</keyword>
<keyword evidence="4" id="KW-0813">Transport</keyword>
<evidence type="ECO:0000256" key="7">
    <source>
        <dbReference type="ARBA" id="ARBA00022729"/>
    </source>
</evidence>
<evidence type="ECO:0000259" key="17">
    <source>
        <dbReference type="Pfam" id="PF14478"/>
    </source>
</evidence>
<keyword evidence="7" id="KW-0732">Signal</keyword>
<evidence type="ECO:0000256" key="11">
    <source>
        <dbReference type="ARBA" id="ARBA00037184"/>
    </source>
</evidence>
<evidence type="ECO:0000256" key="5">
    <source>
        <dbReference type="ARBA" id="ARBA00022525"/>
    </source>
</evidence>
<keyword evidence="5" id="KW-0964">Secreted</keyword>
<feature type="binding site" evidence="15">
    <location>
        <position position="256"/>
    </location>
    <ligand>
        <name>cyanocob(III)alamin</name>
        <dbReference type="ChEBI" id="CHEBI:17439"/>
    </ligand>
</feature>
<dbReference type="GO" id="GO:0006824">
    <property type="term" value="P:cobalt ion transport"/>
    <property type="evidence" value="ECO:0007669"/>
    <property type="project" value="UniProtKB-KW"/>
</dbReference>
<dbReference type="GO" id="GO:0015889">
    <property type="term" value="P:cobalamin transport"/>
    <property type="evidence" value="ECO:0007669"/>
    <property type="project" value="InterPro"/>
</dbReference>
<evidence type="ECO:0000256" key="14">
    <source>
        <dbReference type="ARBA" id="ARBA00041463"/>
    </source>
</evidence>
<dbReference type="Gene3D" id="2.170.130.30">
    <property type="match status" value="1"/>
</dbReference>
<name>A0AAV7LM20_PLEWA</name>